<organism evidence="3 4">
    <name type="scientific">Dryococelus australis</name>
    <dbReference type="NCBI Taxonomy" id="614101"/>
    <lineage>
        <taxon>Eukaryota</taxon>
        <taxon>Metazoa</taxon>
        <taxon>Ecdysozoa</taxon>
        <taxon>Arthropoda</taxon>
        <taxon>Hexapoda</taxon>
        <taxon>Insecta</taxon>
        <taxon>Pterygota</taxon>
        <taxon>Neoptera</taxon>
        <taxon>Polyneoptera</taxon>
        <taxon>Phasmatodea</taxon>
        <taxon>Verophasmatodea</taxon>
        <taxon>Anareolatae</taxon>
        <taxon>Phasmatidae</taxon>
        <taxon>Eurycanthinae</taxon>
        <taxon>Dryococelus</taxon>
    </lineage>
</organism>
<accession>A0ABQ9HNY7</accession>
<sequence length="301" mass="34079">MYEYIQYLQDISPSQSDKDDSHSDSSKSDGDFIPIGADETDTIGFQKEGNFPIDYPLSSSAVVLQVIHLHLPVRGHLVIEEEVVQDGMGRNLKCSCIHVYKPKWQDLHRLVERELQMVLCGVASHQKDATRPADRPLGENVVLRLMEPFFDKGRTETTDNYFTSVSLANKLKKRKTSLVGTLNRARWEIPSSVKHTPDPLHTNILLKSNDIVLTSYQGKGTKNMLVLSTLHTGVDIDQQTEKQIPEMIKFYNGTKYGTDIVDQMGKNNTRAMSHRWPVHVVYNILDLASINAHTLYTDVTK</sequence>
<feature type="domain" description="PiggyBac transposable element-derived protein" evidence="2">
    <location>
        <begin position="125"/>
        <end position="293"/>
    </location>
</feature>
<dbReference type="InterPro" id="IPR029526">
    <property type="entry name" value="PGBD"/>
</dbReference>
<keyword evidence="4" id="KW-1185">Reference proteome</keyword>
<proteinExistence type="predicted"/>
<dbReference type="EMBL" id="JARBHB010000004">
    <property type="protein sequence ID" value="KAJ8885623.1"/>
    <property type="molecule type" value="Genomic_DNA"/>
</dbReference>
<protein>
    <recommendedName>
        <fullName evidence="2">PiggyBac transposable element-derived protein domain-containing protein</fullName>
    </recommendedName>
</protein>
<feature type="compositionally biased region" description="Basic and acidic residues" evidence="1">
    <location>
        <begin position="16"/>
        <end position="30"/>
    </location>
</feature>
<dbReference type="PANTHER" id="PTHR46599">
    <property type="entry name" value="PIGGYBAC TRANSPOSABLE ELEMENT-DERIVED PROTEIN 4"/>
    <property type="match status" value="1"/>
</dbReference>
<reference evidence="3 4" key="1">
    <citation type="submission" date="2023-02" db="EMBL/GenBank/DDBJ databases">
        <title>LHISI_Scaffold_Assembly.</title>
        <authorList>
            <person name="Stuart O.P."/>
            <person name="Cleave R."/>
            <person name="Magrath M.J.L."/>
            <person name="Mikheyev A.S."/>
        </authorList>
    </citation>
    <scope>NUCLEOTIDE SEQUENCE [LARGE SCALE GENOMIC DNA]</scope>
    <source>
        <strain evidence="3">Daus_M_001</strain>
        <tissue evidence="3">Leg muscle</tissue>
    </source>
</reference>
<evidence type="ECO:0000259" key="2">
    <source>
        <dbReference type="Pfam" id="PF13843"/>
    </source>
</evidence>
<name>A0ABQ9HNY7_9NEOP</name>
<dbReference type="PANTHER" id="PTHR46599:SF6">
    <property type="entry name" value="DUAL SPECIFICITY PHOSPHATASE 26"/>
    <property type="match status" value="1"/>
</dbReference>
<dbReference type="Proteomes" id="UP001159363">
    <property type="component" value="Chromosome X"/>
</dbReference>
<feature type="region of interest" description="Disordered" evidence="1">
    <location>
        <begin position="10"/>
        <end position="33"/>
    </location>
</feature>
<gene>
    <name evidence="3" type="ORF">PR048_011821</name>
</gene>
<evidence type="ECO:0000256" key="1">
    <source>
        <dbReference type="SAM" id="MobiDB-lite"/>
    </source>
</evidence>
<evidence type="ECO:0000313" key="4">
    <source>
        <dbReference type="Proteomes" id="UP001159363"/>
    </source>
</evidence>
<evidence type="ECO:0000313" key="3">
    <source>
        <dbReference type="EMBL" id="KAJ8885623.1"/>
    </source>
</evidence>
<comment type="caution">
    <text evidence="3">The sequence shown here is derived from an EMBL/GenBank/DDBJ whole genome shotgun (WGS) entry which is preliminary data.</text>
</comment>
<dbReference type="Pfam" id="PF13843">
    <property type="entry name" value="DDE_Tnp_1_7"/>
    <property type="match status" value="1"/>
</dbReference>